<dbReference type="InterPro" id="IPR001098">
    <property type="entry name" value="DNA-dir_DNA_pol_A_palm_dom"/>
</dbReference>
<dbReference type="Gene3D" id="3.30.420.10">
    <property type="entry name" value="Ribonuclease H-like superfamily/Ribonuclease H"/>
    <property type="match status" value="1"/>
</dbReference>
<sequence>MKLIDTPAFVPKDVALADWVTVMETLHPGELQVSTPELRYSWLKRLIDENVYAHFSVITTPEGMLFWSLLPISIQVETPDGKKITKTQRRPNAEEWAYALAAGTFKKGEINKVRKSTEILKRVGAYLDLLEHAIPTDQNIHQVGGTYVMVDSENLEKISSQIVHHIYRGGDFSWDTETETSGEDDSQAPNPYAADLVGLSIAIEPKHAWYFPVAHRNDDDTPVDWNLPKDKVIHILERAFQLGNAHSILHNIKYDFSVMANKQQNVDIDTVYSWLEKSEDTMLMASLVNEPSAKLKVLAESYFHVDVLDFKKLTGGRSFAYVGKEAATIYAAQDADWTLRLWPIMKKAAEDLHVWDLYNDVEKPDIEYFMRIERRGLLIDREVFDDEVKTVQETLQVAREQFIKSLEREGVDVPPSFNINSGDQLAVLLFSPKPRGLGLPVLSRTKGTQRPSTDDKAMNKLVAQGHDCIQMKILRQYKELAKLLTAYLIPTPAYIQNDGRVHASYHQIGAQTGRTSVSLPNPQQWPENVQKSARVHAILDYQQMELRVLAATTMRPTCSRPSLTASTFMTTHSTEWASPTARLPRTSTLVYPLGPKHPRSRRPPASRLPWPRSSSRTTGTPTPSTKPGSTSDGSRRRRTGS</sequence>
<dbReference type="PANTHER" id="PTHR10133:SF27">
    <property type="entry name" value="DNA POLYMERASE NU"/>
    <property type="match status" value="1"/>
</dbReference>
<dbReference type="SUPFAM" id="SSF53098">
    <property type="entry name" value="Ribonuclease H-like"/>
    <property type="match status" value="1"/>
</dbReference>
<dbReference type="AlphaFoldDB" id="A0A0F9LWJ7"/>
<dbReference type="SMART" id="SM00474">
    <property type="entry name" value="35EXOc"/>
    <property type="match status" value="1"/>
</dbReference>
<dbReference type="GO" id="GO:0006302">
    <property type="term" value="P:double-strand break repair"/>
    <property type="evidence" value="ECO:0007669"/>
    <property type="project" value="TreeGrafter"/>
</dbReference>
<dbReference type="InterPro" id="IPR002562">
    <property type="entry name" value="3'-5'_exonuclease_dom"/>
</dbReference>
<dbReference type="CDD" id="cd06139">
    <property type="entry name" value="DNA_polA_I_Ecoli_like_exo"/>
    <property type="match status" value="1"/>
</dbReference>
<organism evidence="4">
    <name type="scientific">marine sediment metagenome</name>
    <dbReference type="NCBI Taxonomy" id="412755"/>
    <lineage>
        <taxon>unclassified sequences</taxon>
        <taxon>metagenomes</taxon>
        <taxon>ecological metagenomes</taxon>
    </lineage>
</organism>
<dbReference type="Gene3D" id="3.30.70.370">
    <property type="match status" value="1"/>
</dbReference>
<reference evidence="4" key="1">
    <citation type="journal article" date="2015" name="Nature">
        <title>Complex archaea that bridge the gap between prokaryotes and eukaryotes.</title>
        <authorList>
            <person name="Spang A."/>
            <person name="Saw J.H."/>
            <person name="Jorgensen S.L."/>
            <person name="Zaremba-Niedzwiedzka K."/>
            <person name="Martijn J."/>
            <person name="Lind A.E."/>
            <person name="van Eijk R."/>
            <person name="Schleper C."/>
            <person name="Guy L."/>
            <person name="Ettema T.J."/>
        </authorList>
    </citation>
    <scope>NUCLEOTIDE SEQUENCE</scope>
</reference>
<evidence type="ECO:0000256" key="2">
    <source>
        <dbReference type="SAM" id="MobiDB-lite"/>
    </source>
</evidence>
<evidence type="ECO:0000256" key="1">
    <source>
        <dbReference type="ARBA" id="ARBA00022705"/>
    </source>
</evidence>
<feature type="domain" description="3'-5' exonuclease" evidence="3">
    <location>
        <begin position="146"/>
        <end position="350"/>
    </location>
</feature>
<comment type="caution">
    <text evidence="4">The sequence shown here is derived from an EMBL/GenBank/DDBJ whole genome shotgun (WGS) entry which is preliminary data.</text>
</comment>
<evidence type="ECO:0000259" key="3">
    <source>
        <dbReference type="SMART" id="SM00474"/>
    </source>
</evidence>
<dbReference type="EMBL" id="LAZR01005711">
    <property type="protein sequence ID" value="KKM97753.1"/>
    <property type="molecule type" value="Genomic_DNA"/>
</dbReference>
<dbReference type="InterPro" id="IPR036397">
    <property type="entry name" value="RNaseH_sf"/>
</dbReference>
<evidence type="ECO:0000313" key="4">
    <source>
        <dbReference type="EMBL" id="KKM97753.1"/>
    </source>
</evidence>
<feature type="compositionally biased region" description="Low complexity" evidence="2">
    <location>
        <begin position="605"/>
        <end position="632"/>
    </location>
</feature>
<dbReference type="Pfam" id="PF00476">
    <property type="entry name" value="DNA_pol_A"/>
    <property type="match status" value="1"/>
</dbReference>
<dbReference type="Pfam" id="PF01612">
    <property type="entry name" value="DNA_pol_A_exo1"/>
    <property type="match status" value="1"/>
</dbReference>
<dbReference type="Gene3D" id="1.20.1060.10">
    <property type="entry name" value="Taq DNA Polymerase, Chain T, domain 4"/>
    <property type="match status" value="1"/>
</dbReference>
<keyword evidence="1" id="KW-0235">DNA replication</keyword>
<dbReference type="GO" id="GO:0006261">
    <property type="term" value="P:DNA-templated DNA replication"/>
    <property type="evidence" value="ECO:0007669"/>
    <property type="project" value="InterPro"/>
</dbReference>
<gene>
    <name evidence="4" type="ORF">LCGC14_1164960</name>
</gene>
<dbReference type="InterPro" id="IPR012337">
    <property type="entry name" value="RNaseH-like_sf"/>
</dbReference>
<dbReference type="GO" id="GO:0003887">
    <property type="term" value="F:DNA-directed DNA polymerase activity"/>
    <property type="evidence" value="ECO:0007669"/>
    <property type="project" value="InterPro"/>
</dbReference>
<dbReference type="GO" id="GO:0003677">
    <property type="term" value="F:DNA binding"/>
    <property type="evidence" value="ECO:0007669"/>
    <property type="project" value="InterPro"/>
</dbReference>
<dbReference type="InterPro" id="IPR043502">
    <property type="entry name" value="DNA/RNA_pol_sf"/>
</dbReference>
<accession>A0A0F9LWJ7</accession>
<dbReference type="InterPro" id="IPR002298">
    <property type="entry name" value="DNA_polymerase_A"/>
</dbReference>
<feature type="region of interest" description="Disordered" evidence="2">
    <location>
        <begin position="587"/>
        <end position="641"/>
    </location>
</feature>
<dbReference type="GO" id="GO:0008408">
    <property type="term" value="F:3'-5' exonuclease activity"/>
    <property type="evidence" value="ECO:0007669"/>
    <property type="project" value="InterPro"/>
</dbReference>
<proteinExistence type="predicted"/>
<name>A0A0F9LWJ7_9ZZZZ</name>
<protein>
    <recommendedName>
        <fullName evidence="3">3'-5' exonuclease domain-containing protein</fullName>
    </recommendedName>
</protein>
<dbReference type="PANTHER" id="PTHR10133">
    <property type="entry name" value="DNA POLYMERASE I"/>
    <property type="match status" value="1"/>
</dbReference>
<dbReference type="SUPFAM" id="SSF56672">
    <property type="entry name" value="DNA/RNA polymerases"/>
    <property type="match status" value="1"/>
</dbReference>